<feature type="compositionally biased region" description="Low complexity" evidence="9">
    <location>
        <begin position="67"/>
        <end position="79"/>
    </location>
</feature>
<sequence>MLAAFNGDYELKIRNVNMAGKWNGFSEADIKKVKEDTILIEDAYVAKKQSTKLQKSVKKNVVRERMQQSPSQTSNSPNTRVPDIPENARLSKTVKVNEERQAVENQPLMSEGSLDSGCGHSNGSASPGKTSNVTTPDMSPAHTVCLRIKEDKSYEVLSPESGKSSFTLYDFQIRQKMMEEQNRQRKDALAKALADRKKQTHEEARRLQHIQDELHKLDALLSNDVSILRNQIEEASIEFTEAQKRYDRAEKEFLEAKLLLFSKLERKEMLTEHLCRIIEQNEARKARKLSLLMDQLELGTVVDEVALRVSHSSLMSSDRMKPSGSSVKCELCSSLSSGSSVKCELCSSLSSGSSVKCELCSSLSSGSSIKCELCSSSSIGSSVKCELCSSLSSGSSVKCELCSSLSIGSSTSPLCGLDQVSYTACNTLRSRQTQPSLVDDGPPQEEPVVREDARMRDGTGTQVVLESNLEEQEESGVASE</sequence>
<evidence type="ECO:0000256" key="4">
    <source>
        <dbReference type="ARBA" id="ARBA00014130"/>
    </source>
</evidence>
<dbReference type="EMBL" id="OA572957">
    <property type="protein sequence ID" value="CAD7204699.1"/>
    <property type="molecule type" value="Genomic_DNA"/>
</dbReference>
<evidence type="ECO:0000256" key="3">
    <source>
        <dbReference type="ARBA" id="ARBA00005599"/>
    </source>
</evidence>
<keyword evidence="6" id="KW-0333">Golgi apparatus</keyword>
<organism evidence="10">
    <name type="scientific">Timema douglasi</name>
    <name type="common">Walking stick</name>
    <dbReference type="NCBI Taxonomy" id="61478"/>
    <lineage>
        <taxon>Eukaryota</taxon>
        <taxon>Metazoa</taxon>
        <taxon>Ecdysozoa</taxon>
        <taxon>Arthropoda</taxon>
        <taxon>Hexapoda</taxon>
        <taxon>Insecta</taxon>
        <taxon>Pterygota</taxon>
        <taxon>Neoptera</taxon>
        <taxon>Polyneoptera</taxon>
        <taxon>Phasmatodea</taxon>
        <taxon>Timematodea</taxon>
        <taxon>Timematoidea</taxon>
        <taxon>Timematidae</taxon>
        <taxon>Timema</taxon>
    </lineage>
</organism>
<dbReference type="PANTHER" id="PTHR21470">
    <property type="entry name" value="RAB6-INTERACTING PROTEIN GORAB"/>
    <property type="match status" value="1"/>
</dbReference>
<reference evidence="10" key="1">
    <citation type="submission" date="2020-11" db="EMBL/GenBank/DDBJ databases">
        <authorList>
            <person name="Tran Van P."/>
        </authorList>
    </citation>
    <scope>NUCLEOTIDE SEQUENCE</scope>
</reference>
<feature type="compositionally biased region" description="Basic and acidic residues" evidence="9">
    <location>
        <begin position="447"/>
        <end position="457"/>
    </location>
</feature>
<keyword evidence="5" id="KW-0963">Cytoplasm</keyword>
<proteinExistence type="inferred from homology"/>
<evidence type="ECO:0000313" key="10">
    <source>
        <dbReference type="EMBL" id="CAD7204699.1"/>
    </source>
</evidence>
<evidence type="ECO:0000256" key="6">
    <source>
        <dbReference type="ARBA" id="ARBA00023034"/>
    </source>
</evidence>
<feature type="region of interest" description="Disordered" evidence="9">
    <location>
        <begin position="56"/>
        <end position="138"/>
    </location>
</feature>
<evidence type="ECO:0000256" key="7">
    <source>
        <dbReference type="ARBA" id="ARBA00023054"/>
    </source>
</evidence>
<accession>A0A7R8ZCH0</accession>
<dbReference type="GO" id="GO:1905515">
    <property type="term" value="P:non-motile cilium assembly"/>
    <property type="evidence" value="ECO:0007669"/>
    <property type="project" value="TreeGrafter"/>
</dbReference>
<dbReference type="AlphaFoldDB" id="A0A7R8ZCH0"/>
<keyword evidence="7 8" id="KW-0175">Coiled coil</keyword>
<evidence type="ECO:0000256" key="8">
    <source>
        <dbReference type="SAM" id="Coils"/>
    </source>
</evidence>
<feature type="region of interest" description="Disordered" evidence="9">
    <location>
        <begin position="433"/>
        <end position="480"/>
    </location>
</feature>
<dbReference type="PANTHER" id="PTHR21470:SF2">
    <property type="entry name" value="RAB6-INTERACTING GOLGIN"/>
    <property type="match status" value="1"/>
</dbReference>
<name>A0A7R8ZCH0_TIMDO</name>
<evidence type="ECO:0000256" key="1">
    <source>
        <dbReference type="ARBA" id="ARBA00004496"/>
    </source>
</evidence>
<gene>
    <name evidence="10" type="ORF">TDIB3V08_LOCUS10856</name>
</gene>
<protein>
    <recommendedName>
        <fullName evidence="4">RAB6-interacting golgin</fullName>
    </recommendedName>
</protein>
<evidence type="ECO:0000256" key="5">
    <source>
        <dbReference type="ARBA" id="ARBA00022490"/>
    </source>
</evidence>
<comment type="subcellular location">
    <subcellularLocation>
        <location evidence="1">Cytoplasm</location>
    </subcellularLocation>
    <subcellularLocation>
        <location evidence="2">Golgi apparatus</location>
    </subcellularLocation>
</comment>
<evidence type="ECO:0000256" key="9">
    <source>
        <dbReference type="SAM" id="MobiDB-lite"/>
    </source>
</evidence>
<evidence type="ECO:0000256" key="2">
    <source>
        <dbReference type="ARBA" id="ARBA00004555"/>
    </source>
</evidence>
<feature type="compositionally biased region" description="Polar residues" evidence="9">
    <location>
        <begin position="119"/>
        <end position="137"/>
    </location>
</feature>
<dbReference type="InterPro" id="IPR007033">
    <property type="entry name" value="GORAB"/>
</dbReference>
<comment type="similarity">
    <text evidence="3">Belongs to the GORAB family.</text>
</comment>
<dbReference type="GO" id="GO:0005794">
    <property type="term" value="C:Golgi apparatus"/>
    <property type="evidence" value="ECO:0007669"/>
    <property type="project" value="UniProtKB-SubCell"/>
</dbReference>
<feature type="coiled-coil region" evidence="8">
    <location>
        <begin position="225"/>
        <end position="252"/>
    </location>
</feature>